<dbReference type="InterPro" id="IPR046470">
    <property type="entry name" value="SAM_HAT_C"/>
</dbReference>
<dbReference type="InterPro" id="IPR002747">
    <property type="entry name" value="SAM_OH_AdoTrfase"/>
</dbReference>
<keyword evidence="1" id="KW-0949">S-adenosyl-L-methionine</keyword>
<dbReference type="Gene3D" id="2.40.30.90">
    <property type="entry name" value="Bacterial fluorinating enzyme like"/>
    <property type="match status" value="1"/>
</dbReference>
<evidence type="ECO:0000256" key="1">
    <source>
        <dbReference type="ARBA" id="ARBA00022691"/>
    </source>
</evidence>
<evidence type="ECO:0000256" key="2">
    <source>
        <dbReference type="ARBA" id="ARBA00024035"/>
    </source>
</evidence>
<gene>
    <name evidence="5" type="ORF">N47_G37860</name>
</gene>
<evidence type="ECO:0000313" key="5">
    <source>
        <dbReference type="EMBL" id="CBX28462.1"/>
    </source>
</evidence>
<accession>E1YD18</accession>
<dbReference type="EMBL" id="FR695868">
    <property type="protein sequence ID" value="CBX28462.1"/>
    <property type="molecule type" value="Genomic_DNA"/>
</dbReference>
<dbReference type="Pfam" id="PF20257">
    <property type="entry name" value="SAM_HAT_C"/>
    <property type="match status" value="1"/>
</dbReference>
<protein>
    <recommendedName>
        <fullName evidence="6">S-adenosyl-l-methionine hydroxide adenosyltransferase</fullName>
    </recommendedName>
</protein>
<dbReference type="PANTHER" id="PTHR35092:SF1">
    <property type="entry name" value="CHLORINASE MJ1651"/>
    <property type="match status" value="1"/>
</dbReference>
<dbReference type="InterPro" id="IPR046469">
    <property type="entry name" value="SAM_HAT_N"/>
</dbReference>
<proteinExistence type="inferred from homology"/>
<organism evidence="5">
    <name type="scientific">uncultured Desulfobacterium sp</name>
    <dbReference type="NCBI Taxonomy" id="201089"/>
    <lineage>
        <taxon>Bacteria</taxon>
        <taxon>Pseudomonadati</taxon>
        <taxon>Thermodesulfobacteriota</taxon>
        <taxon>Desulfobacteria</taxon>
        <taxon>Desulfobacterales</taxon>
        <taxon>Desulfobacteriaceae</taxon>
        <taxon>Desulfobacterium</taxon>
        <taxon>environmental samples</taxon>
    </lineage>
</organism>
<feature type="domain" description="S-adenosyl-l-methionine hydroxide adenosyltransferase N-terminal" evidence="3">
    <location>
        <begin position="10"/>
        <end position="155"/>
    </location>
</feature>
<dbReference type="PIRSF" id="PIRSF006779">
    <property type="entry name" value="UCP006779"/>
    <property type="match status" value="1"/>
</dbReference>
<comment type="similarity">
    <text evidence="2">Belongs to the SAM hydrolase / SAM-dependent halogenase family.</text>
</comment>
<sequence length="278" mass="30764">MKLVSAMPVITLLTDFGMQDEYAGIMKGVILSINPAASIVDISHCLSPYDIVNAAYLIEYYYKYFPKGSIHVIVVDPGVGSNRTILAVLHNGHYFIAPDNGVLTLLCEDGEPEKIIKLLRSKWFLKPVSNTFHGRDIFSPVAAHLSNGVGMEEFGTEASRNTLVTINIVKPEISDNGELTGEIVSIDRFGNLITNIDTKKLDEFFLIAGEKNFHIIVGNKKIDKLSLAYEHAGQNNPLAIIGSRGFLEIAVNRGSAEDYFEAKKRDRIRIVKVFNYGS</sequence>
<dbReference type="Pfam" id="PF01887">
    <property type="entry name" value="SAM_HAT_N"/>
    <property type="match status" value="1"/>
</dbReference>
<dbReference type="PANTHER" id="PTHR35092">
    <property type="entry name" value="CHLORINASE MJ1651"/>
    <property type="match status" value="1"/>
</dbReference>
<evidence type="ECO:0000259" key="4">
    <source>
        <dbReference type="Pfam" id="PF20257"/>
    </source>
</evidence>
<evidence type="ECO:0008006" key="6">
    <source>
        <dbReference type="Google" id="ProtNLM"/>
    </source>
</evidence>
<reference evidence="5" key="1">
    <citation type="journal article" date="2011" name="Environ. Microbiol.">
        <title>Genomic insights into the metabolic potential of the polycyclic aromatic hydrocarbon degrading sulfate-reducing Deltaproteobacterium N47.</title>
        <authorList>
            <person name="Bergmann F."/>
            <person name="Selesi D."/>
            <person name="Weinmaier T."/>
            <person name="Tischler P."/>
            <person name="Rattei T."/>
            <person name="Meckenstock R.U."/>
        </authorList>
    </citation>
    <scope>NUCLEOTIDE SEQUENCE</scope>
</reference>
<dbReference type="SUPFAM" id="SSF102522">
    <property type="entry name" value="Bacterial fluorinating enzyme, N-terminal domain"/>
    <property type="match status" value="1"/>
</dbReference>
<dbReference type="AlphaFoldDB" id="E1YD18"/>
<dbReference type="InterPro" id="IPR023227">
    <property type="entry name" value="SAM_OH_AdoTrfase_C_sf"/>
</dbReference>
<dbReference type="SUPFAM" id="SSF101852">
    <property type="entry name" value="Bacterial fluorinating enzyme, C-terminal domain"/>
    <property type="match status" value="1"/>
</dbReference>
<dbReference type="InterPro" id="IPR023228">
    <property type="entry name" value="SAM_OH_AdoTrfase_N_sf"/>
</dbReference>
<feature type="domain" description="S-adenosyl-l-methionine hydroxide adenosyltransferase C-terminal" evidence="4">
    <location>
        <begin position="181"/>
        <end position="269"/>
    </location>
</feature>
<evidence type="ECO:0000259" key="3">
    <source>
        <dbReference type="Pfam" id="PF01887"/>
    </source>
</evidence>
<dbReference type="Gene3D" id="3.40.50.10790">
    <property type="entry name" value="S-adenosyl-l-methionine hydroxide adenosyltransferase, N-terminal"/>
    <property type="match status" value="1"/>
</dbReference>
<name>E1YD18_9BACT</name>